<proteinExistence type="predicted"/>
<gene>
    <name evidence="2" type="ORF">EYF80_062803</name>
</gene>
<feature type="region of interest" description="Disordered" evidence="1">
    <location>
        <begin position="120"/>
        <end position="146"/>
    </location>
</feature>
<evidence type="ECO:0000313" key="3">
    <source>
        <dbReference type="Proteomes" id="UP000314294"/>
    </source>
</evidence>
<evidence type="ECO:0000313" key="2">
    <source>
        <dbReference type="EMBL" id="TNN27054.1"/>
    </source>
</evidence>
<feature type="region of interest" description="Disordered" evidence="1">
    <location>
        <begin position="66"/>
        <end position="94"/>
    </location>
</feature>
<reference evidence="2 3" key="1">
    <citation type="submission" date="2019-03" db="EMBL/GenBank/DDBJ databases">
        <title>First draft genome of Liparis tanakae, snailfish: a comprehensive survey of snailfish specific genes.</title>
        <authorList>
            <person name="Kim W."/>
            <person name="Song I."/>
            <person name="Jeong J.-H."/>
            <person name="Kim D."/>
            <person name="Kim S."/>
            <person name="Ryu S."/>
            <person name="Song J.Y."/>
            <person name="Lee S.K."/>
        </authorList>
    </citation>
    <scope>NUCLEOTIDE SEQUENCE [LARGE SCALE GENOMIC DNA]</scope>
    <source>
        <tissue evidence="2">Muscle</tissue>
    </source>
</reference>
<keyword evidence="3" id="KW-1185">Reference proteome</keyword>
<feature type="compositionally biased region" description="Basic and acidic residues" evidence="1">
    <location>
        <begin position="82"/>
        <end position="93"/>
    </location>
</feature>
<comment type="caution">
    <text evidence="2">The sequence shown here is derived from an EMBL/GenBank/DDBJ whole genome shotgun (WGS) entry which is preliminary data.</text>
</comment>
<dbReference type="AlphaFoldDB" id="A0A4Z2EEY3"/>
<sequence>MDTGLTGGPGSPAAVRLIEPALSRSAEASSCPLGEIKCSSASFRDTAVCVSGVTASVCLVGPASGVRTRLSESNGRKQGNGRKGDLTEARCGESPRVSALACYGVTSLLKSVEEELKQRGHVAHLGDDDDDDEDDDGADDDETHTQ</sequence>
<name>A0A4Z2EEY3_9TELE</name>
<evidence type="ECO:0000256" key="1">
    <source>
        <dbReference type="SAM" id="MobiDB-lite"/>
    </source>
</evidence>
<accession>A0A4Z2EEY3</accession>
<dbReference type="Proteomes" id="UP000314294">
    <property type="component" value="Unassembled WGS sequence"/>
</dbReference>
<protein>
    <submittedName>
        <fullName evidence="2">Uncharacterized protein</fullName>
    </submittedName>
</protein>
<organism evidence="2 3">
    <name type="scientific">Liparis tanakae</name>
    <name type="common">Tanaka's snailfish</name>
    <dbReference type="NCBI Taxonomy" id="230148"/>
    <lineage>
        <taxon>Eukaryota</taxon>
        <taxon>Metazoa</taxon>
        <taxon>Chordata</taxon>
        <taxon>Craniata</taxon>
        <taxon>Vertebrata</taxon>
        <taxon>Euteleostomi</taxon>
        <taxon>Actinopterygii</taxon>
        <taxon>Neopterygii</taxon>
        <taxon>Teleostei</taxon>
        <taxon>Neoteleostei</taxon>
        <taxon>Acanthomorphata</taxon>
        <taxon>Eupercaria</taxon>
        <taxon>Perciformes</taxon>
        <taxon>Cottioidei</taxon>
        <taxon>Cottales</taxon>
        <taxon>Liparidae</taxon>
        <taxon>Liparis</taxon>
    </lineage>
</organism>
<dbReference type="EMBL" id="SRLO01008975">
    <property type="protein sequence ID" value="TNN27054.1"/>
    <property type="molecule type" value="Genomic_DNA"/>
</dbReference>
<feature type="compositionally biased region" description="Acidic residues" evidence="1">
    <location>
        <begin position="127"/>
        <end position="146"/>
    </location>
</feature>